<dbReference type="EMBL" id="UYRV01008028">
    <property type="protein sequence ID" value="VDK55155.1"/>
    <property type="molecule type" value="Genomic_DNA"/>
</dbReference>
<name>A0A3P6RMD0_CYLGO</name>
<dbReference type="Proteomes" id="UP000271889">
    <property type="component" value="Unassembled WGS sequence"/>
</dbReference>
<accession>A0A3P6RMD0</accession>
<evidence type="ECO:0000313" key="2">
    <source>
        <dbReference type="Proteomes" id="UP000271889"/>
    </source>
</evidence>
<proteinExistence type="predicted"/>
<sequence>MCLQQCSPGWILEWWWQKRLQVPVFYEWSKHSVQGVSLLRRYINVPTPMFSIAVPAVVVAVPDSGTGVLRIV</sequence>
<reference evidence="1 2" key="1">
    <citation type="submission" date="2018-11" db="EMBL/GenBank/DDBJ databases">
        <authorList>
            <consortium name="Pathogen Informatics"/>
        </authorList>
    </citation>
    <scope>NUCLEOTIDE SEQUENCE [LARGE SCALE GENOMIC DNA]</scope>
</reference>
<organism evidence="1 2">
    <name type="scientific">Cylicostephanus goldi</name>
    <name type="common">Nematode worm</name>
    <dbReference type="NCBI Taxonomy" id="71465"/>
    <lineage>
        <taxon>Eukaryota</taxon>
        <taxon>Metazoa</taxon>
        <taxon>Ecdysozoa</taxon>
        <taxon>Nematoda</taxon>
        <taxon>Chromadorea</taxon>
        <taxon>Rhabditida</taxon>
        <taxon>Rhabditina</taxon>
        <taxon>Rhabditomorpha</taxon>
        <taxon>Strongyloidea</taxon>
        <taxon>Strongylidae</taxon>
        <taxon>Cylicostephanus</taxon>
    </lineage>
</organism>
<gene>
    <name evidence="1" type="ORF">CGOC_LOCUS3222</name>
</gene>
<evidence type="ECO:0000313" key="1">
    <source>
        <dbReference type="EMBL" id="VDK55155.1"/>
    </source>
</evidence>
<dbReference type="AlphaFoldDB" id="A0A3P6RMD0"/>
<protein>
    <submittedName>
        <fullName evidence="1">Uncharacterized protein</fullName>
    </submittedName>
</protein>
<keyword evidence="2" id="KW-1185">Reference proteome</keyword>